<evidence type="ECO:0000313" key="2">
    <source>
        <dbReference type="EMBL" id="CAB4320129.1"/>
    </source>
</evidence>
<name>A0A6J5Y2G9_PRUAR</name>
<protein>
    <submittedName>
        <fullName evidence="2">Uncharacterized protein</fullName>
    </submittedName>
</protein>
<dbReference type="Proteomes" id="UP000507245">
    <property type="component" value="Unassembled WGS sequence"/>
</dbReference>
<feature type="compositionally biased region" description="Polar residues" evidence="1">
    <location>
        <begin position="86"/>
        <end position="95"/>
    </location>
</feature>
<proteinExistence type="predicted"/>
<evidence type="ECO:0000256" key="1">
    <source>
        <dbReference type="SAM" id="MobiDB-lite"/>
    </source>
</evidence>
<feature type="compositionally biased region" description="Low complexity" evidence="1">
    <location>
        <begin position="68"/>
        <end position="85"/>
    </location>
</feature>
<accession>A0A6J5Y2G9</accession>
<organism evidence="2 3">
    <name type="scientific">Prunus armeniaca</name>
    <name type="common">Apricot</name>
    <name type="synonym">Armeniaca vulgaris</name>
    <dbReference type="NCBI Taxonomy" id="36596"/>
    <lineage>
        <taxon>Eukaryota</taxon>
        <taxon>Viridiplantae</taxon>
        <taxon>Streptophyta</taxon>
        <taxon>Embryophyta</taxon>
        <taxon>Tracheophyta</taxon>
        <taxon>Spermatophyta</taxon>
        <taxon>Magnoliopsida</taxon>
        <taxon>eudicotyledons</taxon>
        <taxon>Gunneridae</taxon>
        <taxon>Pentapetalae</taxon>
        <taxon>rosids</taxon>
        <taxon>fabids</taxon>
        <taxon>Rosales</taxon>
        <taxon>Rosaceae</taxon>
        <taxon>Amygdaloideae</taxon>
        <taxon>Amygdaleae</taxon>
        <taxon>Prunus</taxon>
    </lineage>
</organism>
<feature type="compositionally biased region" description="Basic residues" evidence="1">
    <location>
        <begin position="99"/>
        <end position="115"/>
    </location>
</feature>
<keyword evidence="3" id="KW-1185">Reference proteome</keyword>
<reference evidence="3" key="1">
    <citation type="journal article" date="2020" name="Genome Biol.">
        <title>Gamete binning: chromosome-level and haplotype-resolved genome assembly enabled by high-throughput single-cell sequencing of gamete genomes.</title>
        <authorList>
            <person name="Campoy J.A."/>
            <person name="Sun H."/>
            <person name="Goel M."/>
            <person name="Jiao W.-B."/>
            <person name="Folz-Donahue K."/>
            <person name="Wang N."/>
            <person name="Rubio M."/>
            <person name="Liu C."/>
            <person name="Kukat C."/>
            <person name="Ruiz D."/>
            <person name="Huettel B."/>
            <person name="Schneeberger K."/>
        </authorList>
    </citation>
    <scope>NUCLEOTIDE SEQUENCE [LARGE SCALE GENOMIC DNA]</scope>
    <source>
        <strain evidence="3">cv. Rojo Pasion</strain>
    </source>
</reference>
<evidence type="ECO:0000313" key="3">
    <source>
        <dbReference type="Proteomes" id="UP000507245"/>
    </source>
</evidence>
<dbReference type="AlphaFoldDB" id="A0A6J5Y2G9"/>
<sequence>MEVFDTASEQQLQVEQQLSEVLREAEVKRGAQPPFMRETNVFAVHNLAKVHKVLSQPAPSSQSPFTPAPRSQAPSQPAQSSLAHQGSSSQPQPMVTSPKRPRLKSPAKRIRPWRV</sequence>
<dbReference type="EMBL" id="CAEKKB010000008">
    <property type="protein sequence ID" value="CAB4320129.1"/>
    <property type="molecule type" value="Genomic_DNA"/>
</dbReference>
<feature type="region of interest" description="Disordered" evidence="1">
    <location>
        <begin position="53"/>
        <end position="115"/>
    </location>
</feature>
<gene>
    <name evidence="2" type="ORF">ORAREDHAP_LOCUS48657</name>
</gene>
<dbReference type="OrthoDB" id="10575616at2759"/>